<evidence type="ECO:0000256" key="1">
    <source>
        <dbReference type="ARBA" id="ARBA00004141"/>
    </source>
</evidence>
<dbReference type="Gene3D" id="1.20.1540.10">
    <property type="entry name" value="Rhomboid-like"/>
    <property type="match status" value="1"/>
</dbReference>
<reference evidence="7 8" key="1">
    <citation type="submission" date="2018-04" db="EMBL/GenBank/DDBJ databases">
        <authorList>
            <person name="Go L.Y."/>
            <person name="Mitchell J.A."/>
        </authorList>
    </citation>
    <scope>NUCLEOTIDE SEQUENCE [LARGE SCALE GENOMIC DNA]</scope>
    <source>
        <strain evidence="7">ULC066bin1</strain>
    </source>
</reference>
<evidence type="ECO:0000259" key="6">
    <source>
        <dbReference type="Pfam" id="PF01694"/>
    </source>
</evidence>
<feature type="transmembrane region" description="Helical" evidence="5">
    <location>
        <begin position="18"/>
        <end position="41"/>
    </location>
</feature>
<feature type="transmembrane region" description="Helical" evidence="5">
    <location>
        <begin position="104"/>
        <end position="122"/>
    </location>
</feature>
<feature type="transmembrane region" description="Helical" evidence="5">
    <location>
        <begin position="128"/>
        <end position="145"/>
    </location>
</feature>
<dbReference type="InterPro" id="IPR050925">
    <property type="entry name" value="Rhomboid_protease_S54"/>
</dbReference>
<accession>A0A2W4WG18</accession>
<dbReference type="PANTHER" id="PTHR43731:SF9">
    <property type="entry name" value="SLR1461 PROTEIN"/>
    <property type="match status" value="1"/>
</dbReference>
<dbReference type="Pfam" id="PF01694">
    <property type="entry name" value="Rhomboid"/>
    <property type="match status" value="1"/>
</dbReference>
<reference evidence="7 8" key="2">
    <citation type="submission" date="2018-06" db="EMBL/GenBank/DDBJ databases">
        <title>Metagenomic assembly of (sub)arctic Cyanobacteria and their associated microbiome from non-axenic cultures.</title>
        <authorList>
            <person name="Baurain D."/>
        </authorList>
    </citation>
    <scope>NUCLEOTIDE SEQUENCE [LARGE SCALE GENOMIC DNA]</scope>
    <source>
        <strain evidence="7">ULC066bin1</strain>
    </source>
</reference>
<proteinExistence type="predicted"/>
<dbReference type="EMBL" id="QBML01000005">
    <property type="protein sequence ID" value="PZO43520.1"/>
    <property type="molecule type" value="Genomic_DNA"/>
</dbReference>
<feature type="transmembrane region" description="Helical" evidence="5">
    <location>
        <begin position="78"/>
        <end position="97"/>
    </location>
</feature>
<keyword evidence="7" id="KW-0645">Protease</keyword>
<evidence type="ECO:0000313" key="8">
    <source>
        <dbReference type="Proteomes" id="UP000249467"/>
    </source>
</evidence>
<feature type="transmembrane region" description="Helical" evidence="5">
    <location>
        <begin position="180"/>
        <end position="199"/>
    </location>
</feature>
<feature type="domain" description="Peptidase S54 rhomboid" evidence="6">
    <location>
        <begin position="69"/>
        <end position="200"/>
    </location>
</feature>
<name>A0A2W4WG18_9CYAN</name>
<evidence type="ECO:0000256" key="5">
    <source>
        <dbReference type="SAM" id="Phobius"/>
    </source>
</evidence>
<dbReference type="GO" id="GO:0006508">
    <property type="term" value="P:proteolysis"/>
    <property type="evidence" value="ECO:0007669"/>
    <property type="project" value="UniProtKB-KW"/>
</dbReference>
<dbReference type="GO" id="GO:0016020">
    <property type="term" value="C:membrane"/>
    <property type="evidence" value="ECO:0007669"/>
    <property type="project" value="UniProtKB-SubCell"/>
</dbReference>
<evidence type="ECO:0000313" key="7">
    <source>
        <dbReference type="EMBL" id="PZO43520.1"/>
    </source>
</evidence>
<dbReference type="Proteomes" id="UP000249467">
    <property type="component" value="Unassembled WGS sequence"/>
</dbReference>
<comment type="subcellular location">
    <subcellularLocation>
        <location evidence="1">Membrane</location>
        <topology evidence="1">Multi-pass membrane protein</topology>
    </subcellularLocation>
</comment>
<keyword evidence="3 5" id="KW-1133">Transmembrane helix</keyword>
<dbReference type="InterPro" id="IPR035952">
    <property type="entry name" value="Rhomboid-like_sf"/>
</dbReference>
<feature type="transmembrane region" description="Helical" evidence="5">
    <location>
        <begin position="152"/>
        <end position="174"/>
    </location>
</feature>
<dbReference type="PANTHER" id="PTHR43731">
    <property type="entry name" value="RHOMBOID PROTEASE"/>
    <property type="match status" value="1"/>
</dbReference>
<comment type="caution">
    <text evidence="7">The sequence shown here is derived from an EMBL/GenBank/DDBJ whole genome shotgun (WGS) entry which is preliminary data.</text>
</comment>
<dbReference type="InterPro" id="IPR022764">
    <property type="entry name" value="Peptidase_S54_rhomboid_dom"/>
</dbReference>
<organism evidence="7 8">
    <name type="scientific">Pseudanabaena frigida</name>
    <dbReference type="NCBI Taxonomy" id="945775"/>
    <lineage>
        <taxon>Bacteria</taxon>
        <taxon>Bacillati</taxon>
        <taxon>Cyanobacteriota</taxon>
        <taxon>Cyanophyceae</taxon>
        <taxon>Pseudanabaenales</taxon>
        <taxon>Pseudanabaenaceae</taxon>
        <taxon>Pseudanabaena</taxon>
    </lineage>
</organism>
<evidence type="ECO:0000256" key="3">
    <source>
        <dbReference type="ARBA" id="ARBA00022989"/>
    </source>
</evidence>
<keyword evidence="4 5" id="KW-0472">Membrane</keyword>
<dbReference type="GO" id="GO:0004252">
    <property type="term" value="F:serine-type endopeptidase activity"/>
    <property type="evidence" value="ECO:0007669"/>
    <property type="project" value="InterPro"/>
</dbReference>
<sequence>MKQKMQTISEKLKTQVKILAALVAAFWIIVILNEVVLERILVIANGCGLSRGLNALGIVPHSFIGLRGILFAPFLHGSFYHVAANTAPFIVLGWLVMLRNINDFYFVSVIAAVVGGLGTWLVGRPCSVHIGASGVIFGYFGYLLFRGYFERSFVAIGISIAIALTYGGLIWGVLPTQSYISWEGHLFGFIGGIIAAKFLSPSKSDQ</sequence>
<dbReference type="AlphaFoldDB" id="A0A2W4WG18"/>
<keyword evidence="2 5" id="KW-0812">Transmembrane</keyword>
<dbReference type="SUPFAM" id="SSF144091">
    <property type="entry name" value="Rhomboid-like"/>
    <property type="match status" value="1"/>
</dbReference>
<protein>
    <submittedName>
        <fullName evidence="7">Rhomboid family intramembrane serine protease</fullName>
    </submittedName>
</protein>
<keyword evidence="7" id="KW-0378">Hydrolase</keyword>
<evidence type="ECO:0000256" key="2">
    <source>
        <dbReference type="ARBA" id="ARBA00022692"/>
    </source>
</evidence>
<gene>
    <name evidence="7" type="ORF">DCF19_05140</name>
</gene>
<evidence type="ECO:0000256" key="4">
    <source>
        <dbReference type="ARBA" id="ARBA00023136"/>
    </source>
</evidence>